<dbReference type="Proteomes" id="UP000093898">
    <property type="component" value="Unassembled WGS sequence"/>
</dbReference>
<protein>
    <recommendedName>
        <fullName evidence="3">ESX-1 secretion-associated protein</fullName>
    </recommendedName>
</protein>
<proteinExistence type="predicted"/>
<dbReference type="EMBL" id="LZLC01000075">
    <property type="protein sequence ID" value="OBJ43550.1"/>
    <property type="molecule type" value="Genomic_DNA"/>
</dbReference>
<gene>
    <name evidence="1" type="ORF">A5630_18835</name>
</gene>
<reference evidence="1 2" key="1">
    <citation type="submission" date="2016-06" db="EMBL/GenBank/DDBJ databases">
        <authorList>
            <person name="Kjaerup R.B."/>
            <person name="Dalgaard T.S."/>
            <person name="Juul-Madsen H.R."/>
        </authorList>
    </citation>
    <scope>NUCLEOTIDE SEQUENCE [LARGE SCALE GENOMIC DNA]</scope>
    <source>
        <strain evidence="1 2">1127319.6</strain>
    </source>
</reference>
<evidence type="ECO:0000313" key="1">
    <source>
        <dbReference type="EMBL" id="OBJ43550.1"/>
    </source>
</evidence>
<evidence type="ECO:0008006" key="3">
    <source>
        <dbReference type="Google" id="ProtNLM"/>
    </source>
</evidence>
<comment type="caution">
    <text evidence="1">The sequence shown here is derived from an EMBL/GenBank/DDBJ whole genome shotgun (WGS) entry which is preliminary data.</text>
</comment>
<organism evidence="1 2">
    <name type="scientific">Mycolicibacterium mucogenicum</name>
    <name type="common">Mycobacterium mucogenicum</name>
    <dbReference type="NCBI Taxonomy" id="56689"/>
    <lineage>
        <taxon>Bacteria</taxon>
        <taxon>Bacillati</taxon>
        <taxon>Actinomycetota</taxon>
        <taxon>Actinomycetes</taxon>
        <taxon>Mycobacteriales</taxon>
        <taxon>Mycobacteriaceae</taxon>
        <taxon>Mycolicibacterium</taxon>
    </lineage>
</organism>
<sequence>MAELKVDPSGLKAVAATCDGVSAALSEAQAPPAAGHSTQASTAAVAHGHQLIDAVAAKLAATASLTGYKLHTADGVYRRTDTGSGQAISTTVQV</sequence>
<dbReference type="AlphaFoldDB" id="A0A1A3H686"/>
<evidence type="ECO:0000313" key="2">
    <source>
        <dbReference type="Proteomes" id="UP000093898"/>
    </source>
</evidence>
<name>A0A1A3H686_MYCMU</name>
<accession>A0A1A3H686</accession>
<dbReference type="RefSeq" id="WP_064980178.1">
    <property type="nucleotide sequence ID" value="NZ_LZLC01000075.1"/>
</dbReference>